<evidence type="ECO:0000313" key="3">
    <source>
        <dbReference type="Proteomes" id="UP000281738"/>
    </source>
</evidence>
<sequence>MDPHALLVDHVGRIRELVDSVVDGLELDDAHRRPLDRGNPIVWLLWHTSRVLDDHVAGLSGDPQAWTGWAGRFDLPLDLEDFGYGHGPEEVAAVRVADLDLLVAYHQAVHERTLSYLRRLDPASGVGPDELDRVVDEDWDPPVTAGVRLVSVIGDCLQHLGQAAYVKGLL</sequence>
<name>A0A3N2CTB0_9ACTN</name>
<dbReference type="OrthoDB" id="2363925at2"/>
<dbReference type="SUPFAM" id="SSF109854">
    <property type="entry name" value="DinB/YfiT-like putative metalloenzymes"/>
    <property type="match status" value="1"/>
</dbReference>
<dbReference type="InterPro" id="IPR034660">
    <property type="entry name" value="DinB/YfiT-like"/>
</dbReference>
<evidence type="ECO:0000313" key="2">
    <source>
        <dbReference type="EMBL" id="ROR90638.1"/>
    </source>
</evidence>
<dbReference type="Proteomes" id="UP000281738">
    <property type="component" value="Unassembled WGS sequence"/>
</dbReference>
<keyword evidence="3" id="KW-1185">Reference proteome</keyword>
<gene>
    <name evidence="2" type="ORF">EDD33_1485</name>
</gene>
<protein>
    <submittedName>
        <fullName evidence="2">Uncharacterized protein DUF664</fullName>
    </submittedName>
</protein>
<dbReference type="Pfam" id="PF12867">
    <property type="entry name" value="DinB_2"/>
    <property type="match status" value="1"/>
</dbReference>
<organism evidence="2 3">
    <name type="scientific">Nocardioides aurantiacus</name>
    <dbReference type="NCBI Taxonomy" id="86796"/>
    <lineage>
        <taxon>Bacteria</taxon>
        <taxon>Bacillati</taxon>
        <taxon>Actinomycetota</taxon>
        <taxon>Actinomycetes</taxon>
        <taxon>Propionibacteriales</taxon>
        <taxon>Nocardioidaceae</taxon>
        <taxon>Nocardioides</taxon>
    </lineage>
</organism>
<dbReference type="InterPro" id="IPR024775">
    <property type="entry name" value="DinB-like"/>
</dbReference>
<dbReference type="AlphaFoldDB" id="A0A3N2CTB0"/>
<dbReference type="EMBL" id="RKHO01000001">
    <property type="protein sequence ID" value="ROR90638.1"/>
    <property type="molecule type" value="Genomic_DNA"/>
</dbReference>
<dbReference type="Gene3D" id="1.20.120.450">
    <property type="entry name" value="dinb family like domain"/>
    <property type="match status" value="1"/>
</dbReference>
<reference evidence="2 3" key="1">
    <citation type="submission" date="2018-11" db="EMBL/GenBank/DDBJ databases">
        <title>Sequencing the genomes of 1000 actinobacteria strains.</title>
        <authorList>
            <person name="Klenk H.-P."/>
        </authorList>
    </citation>
    <scope>NUCLEOTIDE SEQUENCE [LARGE SCALE GENOMIC DNA]</scope>
    <source>
        <strain evidence="2 3">DSM 12652</strain>
    </source>
</reference>
<accession>A0A3N2CTB0</accession>
<comment type="caution">
    <text evidence="2">The sequence shown here is derived from an EMBL/GenBank/DDBJ whole genome shotgun (WGS) entry which is preliminary data.</text>
</comment>
<proteinExistence type="predicted"/>
<dbReference type="NCBIfam" id="NF047843">
    <property type="entry name" value="MST_Rv0443"/>
    <property type="match status" value="1"/>
</dbReference>
<feature type="domain" description="DinB-like" evidence="1">
    <location>
        <begin position="13"/>
        <end position="163"/>
    </location>
</feature>
<dbReference type="RefSeq" id="WP_123389753.1">
    <property type="nucleotide sequence ID" value="NZ_RKHO01000001.1"/>
</dbReference>
<evidence type="ECO:0000259" key="1">
    <source>
        <dbReference type="Pfam" id="PF12867"/>
    </source>
</evidence>